<dbReference type="EMBL" id="AP014946">
    <property type="protein sequence ID" value="BAT61892.1"/>
    <property type="molecule type" value="Genomic_DNA"/>
</dbReference>
<evidence type="ECO:0000313" key="2">
    <source>
        <dbReference type="Proteomes" id="UP000236884"/>
    </source>
</evidence>
<proteinExistence type="predicted"/>
<protein>
    <submittedName>
        <fullName evidence="1">Uncharacterized protein</fullName>
    </submittedName>
</protein>
<gene>
    <name evidence="1" type="ORF">GJW-30_1_04454</name>
</gene>
<organism evidence="1 2">
    <name type="scientific">Variibacter gotjawalensis</name>
    <dbReference type="NCBI Taxonomy" id="1333996"/>
    <lineage>
        <taxon>Bacteria</taxon>
        <taxon>Pseudomonadati</taxon>
        <taxon>Pseudomonadota</taxon>
        <taxon>Alphaproteobacteria</taxon>
        <taxon>Hyphomicrobiales</taxon>
        <taxon>Nitrobacteraceae</taxon>
        <taxon>Variibacter</taxon>
    </lineage>
</organism>
<reference evidence="1 2" key="1">
    <citation type="submission" date="2015-08" db="EMBL/GenBank/DDBJ databases">
        <title>Investigation of the bacterial diversity of lava forest soil.</title>
        <authorList>
            <person name="Lee J.S."/>
        </authorList>
    </citation>
    <scope>NUCLEOTIDE SEQUENCE [LARGE SCALE GENOMIC DNA]</scope>
    <source>
        <strain evidence="1 2">GJW-30</strain>
    </source>
</reference>
<evidence type="ECO:0000313" key="1">
    <source>
        <dbReference type="EMBL" id="BAT61892.1"/>
    </source>
</evidence>
<dbReference type="AlphaFoldDB" id="A0A0S3Q137"/>
<dbReference type="KEGG" id="vgo:GJW-30_1_04454"/>
<sequence>MAQDRRSDVQPVLGMSDEGFLDGKVLIAISMLTLGAA</sequence>
<dbReference type="Proteomes" id="UP000236884">
    <property type="component" value="Chromosome"/>
</dbReference>
<accession>A0A0S3Q137</accession>
<name>A0A0S3Q137_9BRAD</name>
<keyword evidence="2" id="KW-1185">Reference proteome</keyword>